<name>A0A7S3HG81_9STRA</name>
<reference evidence="2" key="1">
    <citation type="submission" date="2021-01" db="EMBL/GenBank/DDBJ databases">
        <authorList>
            <person name="Corre E."/>
            <person name="Pelletier E."/>
            <person name="Niang G."/>
            <person name="Scheremetjew M."/>
            <person name="Finn R."/>
            <person name="Kale V."/>
            <person name="Holt S."/>
            <person name="Cochrane G."/>
            <person name="Meng A."/>
            <person name="Brown T."/>
            <person name="Cohen L."/>
        </authorList>
    </citation>
    <scope>NUCLEOTIDE SEQUENCE</scope>
    <source>
        <strain evidence="2">CCAP 955/1</strain>
    </source>
</reference>
<gene>
    <name evidence="2" type="ORF">SELO1098_LOCUS22849</name>
</gene>
<evidence type="ECO:0000256" key="1">
    <source>
        <dbReference type="SAM" id="MobiDB-lite"/>
    </source>
</evidence>
<protein>
    <submittedName>
        <fullName evidence="2">Uncharacterized protein</fullName>
    </submittedName>
</protein>
<evidence type="ECO:0000313" key="2">
    <source>
        <dbReference type="EMBL" id="CAE0293997.1"/>
    </source>
</evidence>
<sequence length="287" mass="32664">MMVDSQLEFSEDLSSIENVDEILLNSFLEFDFDFAEEIRPSPGKRKVCDGTSQTEISLSCASSDSGISNHKKNKSRKSNERTTEEQQIEYYTKPIYAFPRFDKSDALIYLPNTLSRHMNTGDVPALSKLLLSHCDKKCIVDFPKSASEINVRKLVQIFDKMFDVHPDCVTLACAHQTKIVGNQISSSLFLKFTDIKLVQDVIRPTLQDPVLNEVFGSTREQRMHRQLVCAQTPEEEMKIRSLAKTDNDILIHLHVKLVLTIDEVTKKVSKFGLQWKSTSMVEISKSL</sequence>
<dbReference type="AlphaFoldDB" id="A0A7S3HG81"/>
<dbReference type="EMBL" id="HBIC01044589">
    <property type="protein sequence ID" value="CAE0293997.1"/>
    <property type="molecule type" value="Transcribed_RNA"/>
</dbReference>
<proteinExistence type="predicted"/>
<feature type="region of interest" description="Disordered" evidence="1">
    <location>
        <begin position="61"/>
        <end position="84"/>
    </location>
</feature>
<accession>A0A7S3HG81</accession>
<organism evidence="2">
    <name type="scientific">Spumella elongata</name>
    <dbReference type="NCBI Taxonomy" id="89044"/>
    <lineage>
        <taxon>Eukaryota</taxon>
        <taxon>Sar</taxon>
        <taxon>Stramenopiles</taxon>
        <taxon>Ochrophyta</taxon>
        <taxon>Chrysophyceae</taxon>
        <taxon>Chromulinales</taxon>
        <taxon>Chromulinaceae</taxon>
        <taxon>Spumella</taxon>
    </lineage>
</organism>